<evidence type="ECO:0000256" key="1">
    <source>
        <dbReference type="SAM" id="Coils"/>
    </source>
</evidence>
<evidence type="ECO:0000313" key="3">
    <source>
        <dbReference type="EMBL" id="CAI0546078.1"/>
    </source>
</evidence>
<feature type="coiled-coil region" evidence="1">
    <location>
        <begin position="351"/>
        <end position="382"/>
    </location>
</feature>
<dbReference type="Proteomes" id="UP001154282">
    <property type="component" value="Unassembled WGS sequence"/>
</dbReference>
<dbReference type="InterPro" id="IPR004252">
    <property type="entry name" value="Probable_transposase_24"/>
</dbReference>
<protein>
    <recommendedName>
        <fullName evidence="2">Transposase-associated domain-containing protein</fullName>
    </recommendedName>
</protein>
<sequence length="395" mass="46132">MDKSWLSKARVSTAYRNGVESFLNFAFAKSAEGNEILCPCVKCKNMFWQTRNVVNEHLICHGFVKKYSIWTFHGEKEVEDSDNDDMVEDDDMYGLLSDLAATVGGEPDGQTKNFFTLLEVADKELYPGCEKFSKLSFTIRIYLLKCLNGWSNSSFGDKLCSLVEEKFKSNCSEKLRSFIFKKMKKSYSTTLYNLRKKFQEMDQNERESYVPDGIDKEDWKQAVVNWGSELFKKKSVRNKKNRSQVKVKNVCGSRSHDEFEFNMIDPKTGIKKSVDEVWRAQHMKKNEEGEMIWCDEASKAIYERIKEIVNQGTYLSNKEIILKAKGKLSSRRVRREKIAVVGEEVRAGIRNEIYSELNQQFEARLAEQNKKWEQRFADLQKQHDEDMMQLLRPKK</sequence>
<comment type="caution">
    <text evidence="3">The sequence shown here is derived from an EMBL/GenBank/DDBJ whole genome shotgun (WGS) entry which is preliminary data.</text>
</comment>
<name>A0AAV0QP62_9ROSI</name>
<dbReference type="InterPro" id="IPR029480">
    <property type="entry name" value="Transpos_assoc"/>
</dbReference>
<keyword evidence="4" id="KW-1185">Reference proteome</keyword>
<evidence type="ECO:0000259" key="2">
    <source>
        <dbReference type="Pfam" id="PF13963"/>
    </source>
</evidence>
<accession>A0AAV0QP62</accession>
<dbReference type="AlphaFoldDB" id="A0AAV0QP62"/>
<keyword evidence="1" id="KW-0175">Coiled coil</keyword>
<feature type="non-terminal residue" evidence="3">
    <location>
        <position position="395"/>
    </location>
</feature>
<organism evidence="3 4">
    <name type="scientific">Linum tenue</name>
    <dbReference type="NCBI Taxonomy" id="586396"/>
    <lineage>
        <taxon>Eukaryota</taxon>
        <taxon>Viridiplantae</taxon>
        <taxon>Streptophyta</taxon>
        <taxon>Embryophyta</taxon>
        <taxon>Tracheophyta</taxon>
        <taxon>Spermatophyta</taxon>
        <taxon>Magnoliopsida</taxon>
        <taxon>eudicotyledons</taxon>
        <taxon>Gunneridae</taxon>
        <taxon>Pentapetalae</taxon>
        <taxon>rosids</taxon>
        <taxon>fabids</taxon>
        <taxon>Malpighiales</taxon>
        <taxon>Linaceae</taxon>
        <taxon>Linum</taxon>
    </lineage>
</organism>
<reference evidence="3" key="1">
    <citation type="submission" date="2022-08" db="EMBL/GenBank/DDBJ databases">
        <authorList>
            <person name="Gutierrez-Valencia J."/>
        </authorList>
    </citation>
    <scope>NUCLEOTIDE SEQUENCE</scope>
</reference>
<dbReference type="Pfam" id="PF03004">
    <property type="entry name" value="Transposase_24"/>
    <property type="match status" value="1"/>
</dbReference>
<gene>
    <name evidence="3" type="ORF">LITE_LOCUS43822</name>
</gene>
<dbReference type="Pfam" id="PF13963">
    <property type="entry name" value="Transpos_assoc"/>
    <property type="match status" value="1"/>
</dbReference>
<dbReference type="EMBL" id="CAMGYJ010000009">
    <property type="protein sequence ID" value="CAI0546078.1"/>
    <property type="molecule type" value="Genomic_DNA"/>
</dbReference>
<proteinExistence type="predicted"/>
<feature type="domain" description="Transposase-associated" evidence="2">
    <location>
        <begin position="3"/>
        <end position="75"/>
    </location>
</feature>
<evidence type="ECO:0000313" key="4">
    <source>
        <dbReference type="Proteomes" id="UP001154282"/>
    </source>
</evidence>